<sequence>MAATWHLHIYMLLITMLSVGNAWFLPISIRVFVPETIPTGYEIKVDSLNTTEALQFASSDGNFSVGSGAIFALSSTVVPLTGCRFSVRALDASGNTKVMEVNLLREPSAAPSRLVERRIRRFLKRAKREWRPPPFNIMENGKGPFPKDLDHIGSNSAMNHSVYYTAEGPGVTMTPVGLLTLSKDGRLKVNRDIDREVYPQLEFTARVYEFGTDRETDKPLTVTVIVDDENDNPPEFVGPLLFKVPEASKPGKVVGRVQSTDKDQANTLHTKISYSLLTGGDLFSINAESGFIIVKSDQLDRETLEKHLVTVQIKDMGGSQNGLVATATATITLEDINDNAPKFTQQSYDINVDENEEGMLILRIPVEDKDAPKTPNSEAVFRITEGNEDNHFRIETDPVTNEGLLYVAKSLDYEKTKKVDLKIQAQNKAPLEGVAATWLSIPVAVGVNNVDEGPEFRAPNIRLTVKENTPNGTVIGSYVAKDPETSSAGGIKYYKVTDPAGWVNVDMNSGELMVANTIDREAPHVVQGLYNITMRAVDANKKSAVGTVTLVVEDENDNIPMLPSKEMSLCEREGHLGSVVIKAFDPDSSPFGAPFLFTLPKDNDGNWALTNVNATQATLEQKKELPLGIYSVPVMVTDLQGSGTVQTVKVKLCHCSRGVCVPTSYSIGLGPLGILTLLLPLLLLLLLGILLALFCATKHEKMEMEDMGDSGGILLKSNIEVPGEEVVDSKLPGYDMPGSVKGSMNNVGWPGKSSSTIGFGTLDNRQHLVQGFRQNTLSKGQFTNSQYGTGQFGQYEETQYMDNNMAVNNLQFSQDESALYQTWATNGIYLDEKLAHLDTDPDAAGAEDVLHPYGFEGVGSLAGSVGCCSDIDHKEDLNFLDTLGPKFKTLASVCTKK</sequence>
<dbReference type="GeneTree" id="ENSGT01030000234624"/>
<dbReference type="GO" id="GO:0055113">
    <property type="term" value="P:epiboly involved in gastrulation with mouth forming second"/>
    <property type="evidence" value="ECO:0007669"/>
    <property type="project" value="UniProtKB-ARBA"/>
</dbReference>
<gene>
    <name evidence="17" type="primary">LOC115549004</name>
</gene>
<evidence type="ECO:0000256" key="10">
    <source>
        <dbReference type="ARBA" id="ARBA00023136"/>
    </source>
</evidence>
<dbReference type="InterPro" id="IPR027397">
    <property type="entry name" value="Catenin-bd_sf"/>
</dbReference>
<dbReference type="InterPro" id="IPR015919">
    <property type="entry name" value="Cadherin-like_sf"/>
</dbReference>
<dbReference type="PANTHER" id="PTHR24027:SF78">
    <property type="entry name" value="CADHERIN-LIKE PROTEIN 26"/>
    <property type="match status" value="1"/>
</dbReference>
<evidence type="ECO:0000256" key="1">
    <source>
        <dbReference type="ARBA" id="ARBA00004251"/>
    </source>
</evidence>
<dbReference type="GO" id="GO:0030057">
    <property type="term" value="C:desmosome"/>
    <property type="evidence" value="ECO:0007669"/>
    <property type="project" value="UniProtKB-SubCell"/>
</dbReference>
<dbReference type="GO" id="GO:0016339">
    <property type="term" value="P:calcium-dependent cell-cell adhesion via plasma membrane cell adhesion molecules"/>
    <property type="evidence" value="ECO:0007669"/>
    <property type="project" value="TreeGrafter"/>
</dbReference>
<dbReference type="GO" id="GO:0016342">
    <property type="term" value="C:catenin complex"/>
    <property type="evidence" value="ECO:0007669"/>
    <property type="project" value="TreeGrafter"/>
</dbReference>
<evidence type="ECO:0000256" key="4">
    <source>
        <dbReference type="ARBA" id="ARBA00022692"/>
    </source>
</evidence>
<dbReference type="GO" id="GO:0000902">
    <property type="term" value="P:cell morphogenesis"/>
    <property type="evidence" value="ECO:0007669"/>
    <property type="project" value="TreeGrafter"/>
</dbReference>
<feature type="domain" description="Cadherin" evidence="16">
    <location>
        <begin position="344"/>
        <end position="456"/>
    </location>
</feature>
<evidence type="ECO:0000256" key="7">
    <source>
        <dbReference type="ARBA" id="ARBA00022889"/>
    </source>
</evidence>
<evidence type="ECO:0000256" key="6">
    <source>
        <dbReference type="ARBA" id="ARBA00022837"/>
    </source>
</evidence>
<accession>A0A8C5F7T8</accession>
<dbReference type="PROSITE" id="PS50268">
    <property type="entry name" value="CADHERIN_2"/>
    <property type="match status" value="5"/>
</dbReference>
<evidence type="ECO:0000256" key="8">
    <source>
        <dbReference type="ARBA" id="ARBA00022949"/>
    </source>
</evidence>
<dbReference type="GO" id="GO:0007156">
    <property type="term" value="P:homophilic cell adhesion via plasma membrane adhesion molecules"/>
    <property type="evidence" value="ECO:0007669"/>
    <property type="project" value="InterPro"/>
</dbReference>
<dbReference type="SMART" id="SM00112">
    <property type="entry name" value="CA"/>
    <property type="match status" value="4"/>
</dbReference>
<dbReference type="CDD" id="cd11304">
    <property type="entry name" value="Cadherin_repeat"/>
    <property type="match status" value="4"/>
</dbReference>
<dbReference type="Gene3D" id="2.60.40.60">
    <property type="entry name" value="Cadherins"/>
    <property type="match status" value="5"/>
</dbReference>
<dbReference type="GO" id="GO:0060027">
    <property type="term" value="P:convergent extension involved in gastrulation"/>
    <property type="evidence" value="ECO:0007669"/>
    <property type="project" value="UniProtKB-ARBA"/>
</dbReference>
<feature type="domain" description="Cadherin" evidence="16">
    <location>
        <begin position="148"/>
        <end position="236"/>
    </location>
</feature>
<dbReference type="PANTHER" id="PTHR24027">
    <property type="entry name" value="CADHERIN-23"/>
    <property type="match status" value="1"/>
</dbReference>
<evidence type="ECO:0000256" key="3">
    <source>
        <dbReference type="ARBA" id="ARBA00022475"/>
    </source>
</evidence>
<keyword evidence="10 15" id="KW-0472">Membrane</keyword>
<dbReference type="RefSeq" id="XP_030219835.1">
    <property type="nucleotide sequence ID" value="XM_030363975.1"/>
</dbReference>
<evidence type="ECO:0000256" key="5">
    <source>
        <dbReference type="ARBA" id="ARBA00022737"/>
    </source>
</evidence>
<dbReference type="PRINTS" id="PR00205">
    <property type="entry name" value="CADHERIN"/>
</dbReference>
<reference evidence="17" key="1">
    <citation type="submission" date="2025-08" db="UniProtKB">
        <authorList>
            <consortium name="Ensembl"/>
        </authorList>
    </citation>
    <scope>IDENTIFICATION</scope>
</reference>
<dbReference type="OMA" id="VTICRHE"/>
<keyword evidence="9 15" id="KW-1133">Transmembrane helix</keyword>
<dbReference type="Gene3D" id="4.10.900.10">
    <property type="entry name" value="TCF3-CBD (Catenin binding domain)"/>
    <property type="match status" value="1"/>
</dbReference>
<comment type="subcellular location">
    <subcellularLocation>
        <location evidence="2">Cell junction</location>
        <location evidence="2">Desmosome</location>
    </subcellularLocation>
    <subcellularLocation>
        <location evidence="1 13">Cell membrane</location>
        <topology evidence="1 13">Single-pass type I membrane protein</topology>
    </subcellularLocation>
</comment>
<keyword evidence="6 12" id="KW-0106">Calcium</keyword>
<keyword evidence="5" id="KW-0677">Repeat</keyword>
<keyword evidence="18" id="KW-1185">Reference proteome</keyword>
<dbReference type="Proteomes" id="UP000694546">
    <property type="component" value="Chromosome 8"/>
</dbReference>
<evidence type="ECO:0000313" key="17">
    <source>
        <dbReference type="Ensembl" id="ENSGMOP00000014060.2"/>
    </source>
</evidence>
<keyword evidence="4 13" id="KW-0812">Transmembrane</keyword>
<feature type="domain" description="Cadherin" evidence="16">
    <location>
        <begin position="577"/>
        <end position="664"/>
    </location>
</feature>
<dbReference type="Ensembl" id="ENSGMOT00000014423.2">
    <property type="protein sequence ID" value="ENSGMOP00000014060.2"/>
    <property type="gene ID" value="ENSGMOG00000013140.2"/>
</dbReference>
<dbReference type="Pfam" id="PF01049">
    <property type="entry name" value="CADH_Y-type_LIR"/>
    <property type="match status" value="1"/>
</dbReference>
<dbReference type="InterPro" id="IPR002126">
    <property type="entry name" value="Cadherin-like_dom"/>
</dbReference>
<feature type="domain" description="Cadherin" evidence="16">
    <location>
        <begin position="236"/>
        <end position="343"/>
    </location>
</feature>
<dbReference type="InterPro" id="IPR020894">
    <property type="entry name" value="Cadherin_CS"/>
</dbReference>
<dbReference type="InterPro" id="IPR039808">
    <property type="entry name" value="Cadherin"/>
</dbReference>
<dbReference type="GO" id="GO:0044331">
    <property type="term" value="P:cell-cell adhesion mediated by cadherin"/>
    <property type="evidence" value="ECO:0007669"/>
    <property type="project" value="TreeGrafter"/>
</dbReference>
<dbReference type="InterPro" id="IPR009122">
    <property type="entry name" value="Desmosomal_cadherin"/>
</dbReference>
<dbReference type="GO" id="GO:0005509">
    <property type="term" value="F:calcium ion binding"/>
    <property type="evidence" value="ECO:0007669"/>
    <property type="project" value="UniProtKB-UniRule"/>
</dbReference>
<evidence type="ECO:0000313" key="18">
    <source>
        <dbReference type="Proteomes" id="UP000694546"/>
    </source>
</evidence>
<comment type="function">
    <text evidence="14">A component of desmosome cell-cell junctions which are required for positive regulation of cellular adhesion. Involved in the interaction of plaque proteins and intermediate filaments mediating cell-cell adhesion.</text>
</comment>
<evidence type="ECO:0000256" key="9">
    <source>
        <dbReference type="ARBA" id="ARBA00022989"/>
    </source>
</evidence>
<evidence type="ECO:0000256" key="15">
    <source>
        <dbReference type="SAM" id="Phobius"/>
    </source>
</evidence>
<keyword evidence="3" id="KW-1003">Cell membrane</keyword>
<organism evidence="17 18">
    <name type="scientific">Gadus morhua</name>
    <name type="common">Atlantic cod</name>
    <dbReference type="NCBI Taxonomy" id="8049"/>
    <lineage>
        <taxon>Eukaryota</taxon>
        <taxon>Metazoa</taxon>
        <taxon>Chordata</taxon>
        <taxon>Craniata</taxon>
        <taxon>Vertebrata</taxon>
        <taxon>Euteleostomi</taxon>
        <taxon>Actinopterygii</taxon>
        <taxon>Neopterygii</taxon>
        <taxon>Teleostei</taxon>
        <taxon>Neoteleostei</taxon>
        <taxon>Acanthomorphata</taxon>
        <taxon>Zeiogadaria</taxon>
        <taxon>Gadariae</taxon>
        <taxon>Gadiformes</taxon>
        <taxon>Gadoidei</taxon>
        <taxon>Gadidae</taxon>
        <taxon>Gadus</taxon>
    </lineage>
</organism>
<dbReference type="InterPro" id="IPR000233">
    <property type="entry name" value="Cadherin_Y-type_LIR"/>
</dbReference>
<keyword evidence="11" id="KW-0325">Glycoprotein</keyword>
<feature type="transmembrane region" description="Helical" evidence="15">
    <location>
        <begin position="7"/>
        <end position="25"/>
    </location>
</feature>
<evidence type="ECO:0000259" key="16">
    <source>
        <dbReference type="PROSITE" id="PS50268"/>
    </source>
</evidence>
<dbReference type="GeneID" id="115549004"/>
<evidence type="ECO:0000256" key="13">
    <source>
        <dbReference type="RuleBase" id="RU003318"/>
    </source>
</evidence>
<protein>
    <submittedName>
        <fullName evidence="17">Desmocollin-2-like</fullName>
    </submittedName>
</protein>
<dbReference type="Pfam" id="PF00028">
    <property type="entry name" value="Cadherin"/>
    <property type="match status" value="3"/>
</dbReference>
<dbReference type="AlphaFoldDB" id="A0A8C5F7T8"/>
<dbReference type="PRINTS" id="PR01818">
    <property type="entry name" value="DESMOCADHERN"/>
</dbReference>
<dbReference type="GO" id="GO:0008013">
    <property type="term" value="F:beta-catenin binding"/>
    <property type="evidence" value="ECO:0007669"/>
    <property type="project" value="TreeGrafter"/>
</dbReference>
<evidence type="ECO:0000256" key="12">
    <source>
        <dbReference type="PROSITE-ProRule" id="PRU00043"/>
    </source>
</evidence>
<dbReference type="GO" id="GO:0034332">
    <property type="term" value="P:adherens junction organization"/>
    <property type="evidence" value="ECO:0007669"/>
    <property type="project" value="TreeGrafter"/>
</dbReference>
<dbReference type="GO" id="GO:0045296">
    <property type="term" value="F:cadherin binding"/>
    <property type="evidence" value="ECO:0007669"/>
    <property type="project" value="TreeGrafter"/>
</dbReference>
<name>A0A8C5F7T8_GADMO</name>
<feature type="transmembrane region" description="Helical" evidence="15">
    <location>
        <begin position="672"/>
        <end position="694"/>
    </location>
</feature>
<proteinExistence type="predicted"/>
<evidence type="ECO:0000256" key="14">
    <source>
        <dbReference type="RuleBase" id="RU004358"/>
    </source>
</evidence>
<keyword evidence="8" id="KW-0965">Cell junction</keyword>
<keyword evidence="7 13" id="KW-0130">Cell adhesion</keyword>
<dbReference type="GO" id="GO:0016477">
    <property type="term" value="P:cell migration"/>
    <property type="evidence" value="ECO:0007669"/>
    <property type="project" value="TreeGrafter"/>
</dbReference>
<dbReference type="PROSITE" id="PS00232">
    <property type="entry name" value="CADHERIN_1"/>
    <property type="match status" value="2"/>
</dbReference>
<dbReference type="GO" id="GO:0005912">
    <property type="term" value="C:adherens junction"/>
    <property type="evidence" value="ECO:0007669"/>
    <property type="project" value="TreeGrafter"/>
</dbReference>
<evidence type="ECO:0000256" key="2">
    <source>
        <dbReference type="ARBA" id="ARBA00004568"/>
    </source>
</evidence>
<dbReference type="SUPFAM" id="SSF49313">
    <property type="entry name" value="Cadherin-like"/>
    <property type="match status" value="5"/>
</dbReference>
<dbReference type="GO" id="GO:0007043">
    <property type="term" value="P:cell-cell junction assembly"/>
    <property type="evidence" value="ECO:0007669"/>
    <property type="project" value="TreeGrafter"/>
</dbReference>
<evidence type="ECO:0000256" key="11">
    <source>
        <dbReference type="ARBA" id="ARBA00023180"/>
    </source>
</evidence>
<feature type="domain" description="Cadherin" evidence="16">
    <location>
        <begin position="457"/>
        <end position="562"/>
    </location>
</feature>
<dbReference type="OrthoDB" id="6079678at2759"/>
<reference evidence="17" key="2">
    <citation type="submission" date="2025-09" db="UniProtKB">
        <authorList>
            <consortium name="Ensembl"/>
        </authorList>
    </citation>
    <scope>IDENTIFICATION</scope>
</reference>